<evidence type="ECO:0000256" key="2">
    <source>
        <dbReference type="ARBA" id="ARBA00004496"/>
    </source>
</evidence>
<comment type="subcellular location">
    <subcellularLocation>
        <location evidence="2 13">Cytoplasm</location>
    </subcellularLocation>
</comment>
<dbReference type="GO" id="GO:0046100">
    <property type="term" value="P:hypoxanthine metabolic process"/>
    <property type="evidence" value="ECO:0007669"/>
    <property type="project" value="TreeGrafter"/>
</dbReference>
<dbReference type="Proteomes" id="UP000274756">
    <property type="component" value="Unassembled WGS sequence"/>
</dbReference>
<dbReference type="Gene3D" id="3.40.50.2020">
    <property type="match status" value="1"/>
</dbReference>
<proteinExistence type="inferred from homology"/>
<evidence type="ECO:0000256" key="10">
    <source>
        <dbReference type="ARBA" id="ARBA00022726"/>
    </source>
</evidence>
<evidence type="ECO:0000256" key="5">
    <source>
        <dbReference type="ARBA" id="ARBA00011895"/>
    </source>
</evidence>
<dbReference type="EC" id="2.4.2.8" evidence="5 13"/>
<dbReference type="Proteomes" id="UP000038040">
    <property type="component" value="Unplaced"/>
</dbReference>
<keyword evidence="7 13" id="KW-0328">Glycosyltransferase</keyword>
<accession>A0A0N4U623</accession>
<evidence type="ECO:0000256" key="3">
    <source>
        <dbReference type="ARBA" id="ARBA00004669"/>
    </source>
</evidence>
<evidence type="ECO:0000259" key="14">
    <source>
        <dbReference type="Pfam" id="PF00156"/>
    </source>
</evidence>
<dbReference type="FunFam" id="3.40.50.2020:FF:000053">
    <property type="entry name" value="Hypoxanthine phosphoribosyltransferase"/>
    <property type="match status" value="1"/>
</dbReference>
<evidence type="ECO:0000313" key="15">
    <source>
        <dbReference type="EMBL" id="VDN56728.1"/>
    </source>
</evidence>
<dbReference type="GO" id="GO:0000166">
    <property type="term" value="F:nucleotide binding"/>
    <property type="evidence" value="ECO:0007669"/>
    <property type="project" value="UniProtKB-KW"/>
</dbReference>
<evidence type="ECO:0000256" key="4">
    <source>
        <dbReference type="ARBA" id="ARBA00008391"/>
    </source>
</evidence>
<sequence length="206" mass="23436">IFYIIPFELDSFQIPNCYYDDLSSVIIPEGFIKDRVKRLSQEIFAETGDQPLVMLCILKGSFRFFTTLVGELTIARASCSESLTVDFIRIRSYVNTEQSAGIEILGLSSLDELKGKNILIVEDIIDSGRTISKLVSTLNDIGVKKIWTAVLLSKRVTRLEKVMEDFVAFDIPNKFVVGYGLDYNQKFRDLNHICLVNQKGIEKYML</sequence>
<evidence type="ECO:0000256" key="8">
    <source>
        <dbReference type="ARBA" id="ARBA00022679"/>
    </source>
</evidence>
<comment type="catalytic activity">
    <reaction evidence="13">
        <text>IMP + diphosphate = hypoxanthine + 5-phospho-alpha-D-ribose 1-diphosphate</text>
        <dbReference type="Rhea" id="RHEA:17973"/>
        <dbReference type="ChEBI" id="CHEBI:17368"/>
        <dbReference type="ChEBI" id="CHEBI:33019"/>
        <dbReference type="ChEBI" id="CHEBI:58017"/>
        <dbReference type="ChEBI" id="CHEBI:58053"/>
        <dbReference type="EC" id="2.4.2.8"/>
    </reaction>
</comment>
<evidence type="ECO:0000256" key="7">
    <source>
        <dbReference type="ARBA" id="ARBA00022676"/>
    </source>
</evidence>
<dbReference type="AlphaFoldDB" id="A0A0N4U623"/>
<dbReference type="STRING" id="318479.A0A0N4U623"/>
<dbReference type="GO" id="GO:0032264">
    <property type="term" value="P:IMP salvage"/>
    <property type="evidence" value="ECO:0007669"/>
    <property type="project" value="UniProtKB-UniPathway"/>
</dbReference>
<dbReference type="InterPro" id="IPR000836">
    <property type="entry name" value="PRTase_dom"/>
</dbReference>
<gene>
    <name evidence="15" type="ORF">DME_LOCUS6701</name>
</gene>
<dbReference type="GO" id="GO:0005829">
    <property type="term" value="C:cytosol"/>
    <property type="evidence" value="ECO:0007669"/>
    <property type="project" value="TreeGrafter"/>
</dbReference>
<keyword evidence="6 13" id="KW-0963">Cytoplasm</keyword>
<evidence type="ECO:0000256" key="9">
    <source>
        <dbReference type="ARBA" id="ARBA00022723"/>
    </source>
</evidence>
<protein>
    <recommendedName>
        <fullName evidence="5 13">Hypoxanthine phosphoribosyltransferase</fullName>
        <ecNumber evidence="5 13">2.4.2.8</ecNumber>
    </recommendedName>
</protein>
<evidence type="ECO:0000256" key="1">
    <source>
        <dbReference type="ARBA" id="ARBA00001946"/>
    </source>
</evidence>
<dbReference type="OrthoDB" id="9449045at2759"/>
<evidence type="ECO:0000256" key="12">
    <source>
        <dbReference type="ARBA" id="ARBA00022842"/>
    </source>
</evidence>
<dbReference type="PANTHER" id="PTHR43340:SF1">
    <property type="entry name" value="HYPOXANTHINE PHOSPHORIBOSYLTRANSFERASE"/>
    <property type="match status" value="1"/>
</dbReference>
<dbReference type="GO" id="GO:0004422">
    <property type="term" value="F:hypoxanthine phosphoribosyltransferase activity"/>
    <property type="evidence" value="ECO:0007669"/>
    <property type="project" value="InterPro"/>
</dbReference>
<dbReference type="InterPro" id="IPR050408">
    <property type="entry name" value="HGPRT"/>
</dbReference>
<keyword evidence="10 13" id="KW-0660">Purine salvage</keyword>
<dbReference type="GO" id="GO:0006178">
    <property type="term" value="P:guanine salvage"/>
    <property type="evidence" value="ECO:0007669"/>
    <property type="project" value="TreeGrafter"/>
</dbReference>
<comment type="pathway">
    <text evidence="3 13">Purine metabolism; IMP biosynthesis via salvage pathway; IMP from hypoxanthine: step 1/1.</text>
</comment>
<evidence type="ECO:0000313" key="18">
    <source>
        <dbReference type="WBParaSite" id="DME_0000234101-mRNA-1"/>
    </source>
</evidence>
<dbReference type="Pfam" id="PF00156">
    <property type="entry name" value="Pribosyltran"/>
    <property type="match status" value="1"/>
</dbReference>
<dbReference type="SUPFAM" id="SSF53271">
    <property type="entry name" value="PRTase-like"/>
    <property type="match status" value="1"/>
</dbReference>
<dbReference type="UniPathway" id="UPA00591">
    <property type="reaction ID" value="UER00648"/>
</dbReference>
<dbReference type="NCBIfam" id="TIGR01203">
    <property type="entry name" value="HGPRTase"/>
    <property type="match status" value="1"/>
</dbReference>
<dbReference type="EMBL" id="UYYG01001156">
    <property type="protein sequence ID" value="VDN56728.1"/>
    <property type="molecule type" value="Genomic_DNA"/>
</dbReference>
<reference evidence="15 17" key="2">
    <citation type="submission" date="2018-11" db="EMBL/GenBank/DDBJ databases">
        <authorList>
            <consortium name="Pathogen Informatics"/>
        </authorList>
    </citation>
    <scope>NUCLEOTIDE SEQUENCE [LARGE SCALE GENOMIC DNA]</scope>
</reference>
<name>A0A0N4U623_DRAME</name>
<keyword evidence="11 13" id="KW-0547">Nucleotide-binding</keyword>
<keyword evidence="9 13" id="KW-0479">Metal-binding</keyword>
<evidence type="ECO:0000256" key="13">
    <source>
        <dbReference type="RuleBase" id="RU364099"/>
    </source>
</evidence>
<keyword evidence="17" id="KW-1185">Reference proteome</keyword>
<reference evidence="18" key="1">
    <citation type="submission" date="2017-02" db="UniProtKB">
        <authorList>
            <consortium name="WormBaseParasite"/>
        </authorList>
    </citation>
    <scope>IDENTIFICATION</scope>
</reference>
<evidence type="ECO:0000313" key="17">
    <source>
        <dbReference type="Proteomes" id="UP000274756"/>
    </source>
</evidence>
<evidence type="ECO:0000256" key="6">
    <source>
        <dbReference type="ARBA" id="ARBA00022490"/>
    </source>
</evidence>
<comment type="cofactor">
    <cofactor evidence="1 13">
        <name>Mg(2+)</name>
        <dbReference type="ChEBI" id="CHEBI:18420"/>
    </cofactor>
</comment>
<dbReference type="GO" id="GO:0000287">
    <property type="term" value="F:magnesium ion binding"/>
    <property type="evidence" value="ECO:0007669"/>
    <property type="project" value="TreeGrafter"/>
</dbReference>
<dbReference type="InterPro" id="IPR029057">
    <property type="entry name" value="PRTase-like"/>
</dbReference>
<dbReference type="GO" id="GO:0032263">
    <property type="term" value="P:GMP salvage"/>
    <property type="evidence" value="ECO:0007669"/>
    <property type="project" value="TreeGrafter"/>
</dbReference>
<comment type="similarity">
    <text evidence="4 13">Belongs to the purine/pyrimidine phosphoribosyltransferase family.</text>
</comment>
<dbReference type="GO" id="GO:0006166">
    <property type="term" value="P:purine ribonucleoside salvage"/>
    <property type="evidence" value="ECO:0007669"/>
    <property type="project" value="UniProtKB-KW"/>
</dbReference>
<keyword evidence="12 13" id="KW-0460">Magnesium</keyword>
<keyword evidence="8 13" id="KW-0808">Transferase</keyword>
<feature type="domain" description="Phosphoribosyltransferase" evidence="14">
    <location>
        <begin position="32"/>
        <end position="183"/>
    </location>
</feature>
<evidence type="ECO:0000313" key="16">
    <source>
        <dbReference type="Proteomes" id="UP000038040"/>
    </source>
</evidence>
<dbReference type="PANTHER" id="PTHR43340">
    <property type="entry name" value="HYPOXANTHINE-GUANINE PHOSPHORIBOSYLTRANSFERASE"/>
    <property type="match status" value="1"/>
</dbReference>
<dbReference type="InterPro" id="IPR005904">
    <property type="entry name" value="Hxn_phspho_trans"/>
</dbReference>
<dbReference type="CDD" id="cd06223">
    <property type="entry name" value="PRTases_typeI"/>
    <property type="match status" value="1"/>
</dbReference>
<dbReference type="WBParaSite" id="DME_0000234101-mRNA-1">
    <property type="protein sequence ID" value="DME_0000234101-mRNA-1"/>
    <property type="gene ID" value="DME_0000234101"/>
</dbReference>
<evidence type="ECO:0000256" key="11">
    <source>
        <dbReference type="ARBA" id="ARBA00022741"/>
    </source>
</evidence>
<organism evidence="16 18">
    <name type="scientific">Dracunculus medinensis</name>
    <name type="common">Guinea worm</name>
    <dbReference type="NCBI Taxonomy" id="318479"/>
    <lineage>
        <taxon>Eukaryota</taxon>
        <taxon>Metazoa</taxon>
        <taxon>Ecdysozoa</taxon>
        <taxon>Nematoda</taxon>
        <taxon>Chromadorea</taxon>
        <taxon>Rhabditida</taxon>
        <taxon>Spirurina</taxon>
        <taxon>Dracunculoidea</taxon>
        <taxon>Dracunculidae</taxon>
        <taxon>Dracunculus</taxon>
    </lineage>
</organism>